<evidence type="ECO:0000313" key="9">
    <source>
        <dbReference type="Proteomes" id="UP000476820"/>
    </source>
</evidence>
<proteinExistence type="inferred from homology"/>
<evidence type="ECO:0000256" key="3">
    <source>
        <dbReference type="PROSITE-ProRule" id="PRU00284"/>
    </source>
</evidence>
<dbReference type="SMART" id="SM00283">
    <property type="entry name" value="MA"/>
    <property type="match status" value="1"/>
</dbReference>
<dbReference type="EMBL" id="SWOV01000075">
    <property type="protein sequence ID" value="NFF89496.1"/>
    <property type="molecule type" value="Genomic_DNA"/>
</dbReference>
<evidence type="ECO:0000313" key="6">
    <source>
        <dbReference type="EMBL" id="NFF89496.1"/>
    </source>
</evidence>
<dbReference type="PANTHER" id="PTHR32089:SF112">
    <property type="entry name" value="LYSOZYME-LIKE PROTEIN-RELATED"/>
    <property type="match status" value="1"/>
</dbReference>
<dbReference type="GO" id="GO:0004888">
    <property type="term" value="F:transmembrane signaling receptor activity"/>
    <property type="evidence" value="ECO:0007669"/>
    <property type="project" value="InterPro"/>
</dbReference>
<evidence type="ECO:0000256" key="2">
    <source>
        <dbReference type="ARBA" id="ARBA00029447"/>
    </source>
</evidence>
<dbReference type="GO" id="GO:0016020">
    <property type="term" value="C:membrane"/>
    <property type="evidence" value="ECO:0007669"/>
    <property type="project" value="InterPro"/>
</dbReference>
<feature type="domain" description="Methyl-accepting transducer" evidence="5">
    <location>
        <begin position="74"/>
        <end position="303"/>
    </location>
</feature>
<dbReference type="GO" id="GO:0006935">
    <property type="term" value="P:chemotaxis"/>
    <property type="evidence" value="ECO:0007669"/>
    <property type="project" value="InterPro"/>
</dbReference>
<dbReference type="GO" id="GO:0007165">
    <property type="term" value="P:signal transduction"/>
    <property type="evidence" value="ECO:0007669"/>
    <property type="project" value="UniProtKB-KW"/>
</dbReference>
<dbReference type="InterPro" id="IPR004090">
    <property type="entry name" value="Chemotax_Me-accpt_rcpt"/>
</dbReference>
<evidence type="ECO:0000256" key="4">
    <source>
        <dbReference type="SAM" id="Coils"/>
    </source>
</evidence>
<dbReference type="SUPFAM" id="SSF58104">
    <property type="entry name" value="Methyl-accepting chemotaxis protein (MCP) signaling domain"/>
    <property type="match status" value="1"/>
</dbReference>
<dbReference type="OrthoDB" id="9816519at2"/>
<feature type="coiled-coil region" evidence="4">
    <location>
        <begin position="64"/>
        <end position="91"/>
    </location>
</feature>
<protein>
    <submittedName>
        <fullName evidence="6">Chemotaxis protein</fullName>
    </submittedName>
</protein>
<dbReference type="PROSITE" id="PS50111">
    <property type="entry name" value="CHEMOTAXIS_TRANSDUC_2"/>
    <property type="match status" value="1"/>
</dbReference>
<dbReference type="Pfam" id="PF13682">
    <property type="entry name" value="CZB"/>
    <property type="match status" value="1"/>
</dbReference>
<keyword evidence="4" id="KW-0175">Coiled coil</keyword>
<dbReference type="InterPro" id="IPR004089">
    <property type="entry name" value="MCPsignal_dom"/>
</dbReference>
<dbReference type="Proteomes" id="UP000473681">
    <property type="component" value="Unassembled WGS sequence"/>
</dbReference>
<dbReference type="PANTHER" id="PTHR32089">
    <property type="entry name" value="METHYL-ACCEPTING CHEMOTAXIS PROTEIN MCPB"/>
    <property type="match status" value="1"/>
</dbReference>
<gene>
    <name evidence="6" type="ORF">FC774_16835</name>
    <name evidence="7" type="ORF">FDB51_17210</name>
</gene>
<dbReference type="EMBL" id="SWVK01000033">
    <property type="protein sequence ID" value="NFN36807.1"/>
    <property type="molecule type" value="Genomic_DNA"/>
</dbReference>
<dbReference type="InterPro" id="IPR025991">
    <property type="entry name" value="Chemoreceptor_zinc-bind_dom"/>
</dbReference>
<comment type="caution">
    <text evidence="6">The sequence shown here is derived from an EMBL/GenBank/DDBJ whole genome shotgun (WGS) entry which is preliminary data.</text>
</comment>
<accession>A0A0M1M210</accession>
<dbReference type="Pfam" id="PF00015">
    <property type="entry name" value="MCPsignal"/>
    <property type="match status" value="1"/>
</dbReference>
<dbReference type="AlphaFoldDB" id="A0A0M1M210"/>
<dbReference type="Gene3D" id="1.10.287.950">
    <property type="entry name" value="Methyl-accepting chemotaxis protein"/>
    <property type="match status" value="1"/>
</dbReference>
<evidence type="ECO:0000259" key="5">
    <source>
        <dbReference type="PROSITE" id="PS50111"/>
    </source>
</evidence>
<name>A0A0M1M210_CLOBO</name>
<reference evidence="8 9" key="1">
    <citation type="submission" date="2019-04" db="EMBL/GenBank/DDBJ databases">
        <title>Genome sequencing of Clostridium botulinum Groups I-IV and Clostridium butyricum.</title>
        <authorList>
            <person name="Brunt J."/>
            <person name="Van Vliet A.H.M."/>
            <person name="Stringer S.C."/>
            <person name="Carter A.T."/>
            <person name="Peck M.W."/>
        </authorList>
    </citation>
    <scope>NUCLEOTIDE SEQUENCE [LARGE SCALE GENOMIC DNA]</scope>
    <source>
        <strain evidence="6 9">1605</strain>
        <strain evidence="7 8">CB-K-33E</strain>
    </source>
</reference>
<keyword evidence="1 3" id="KW-0807">Transducer</keyword>
<organism evidence="6 9">
    <name type="scientific">Clostridium botulinum</name>
    <dbReference type="NCBI Taxonomy" id="1491"/>
    <lineage>
        <taxon>Bacteria</taxon>
        <taxon>Bacillati</taxon>
        <taxon>Bacillota</taxon>
        <taxon>Clostridia</taxon>
        <taxon>Eubacteriales</taxon>
        <taxon>Clostridiaceae</taxon>
        <taxon>Clostridium</taxon>
    </lineage>
</organism>
<dbReference type="Gene3D" id="1.20.120.30">
    <property type="entry name" value="Aspartate receptor, ligand-binding domain"/>
    <property type="match status" value="1"/>
</dbReference>
<dbReference type="RefSeq" id="WP_012451623.1">
    <property type="nucleotide sequence ID" value="NZ_CP010520.1"/>
</dbReference>
<sequence length="485" mass="54239">MFNNRNRVISEVVNNISRLKLPKENIKIDRDVLDKVKAIHMRLNNGKDKFQDITRLVLNSVIQMSNLDLTLKDKEEKIENITGEIAELMESVSNTSEILSSTSEEVTAAHTDMTQSISDLSLNSTNLLESIKKSEDELLEIKVFSDTAISHSIGMKDDMSNLIHVIENVQNVINAISDISEQTNLLALNASIEAARAGESGRGFAVVAEEIRKLADETKTLTNNMSDFINAIESASNKSNSSVDNTVDSLGKLNQNLDSVVKASKDNRERVNNINESITSIAANSEEINTSMDEVATSMRTFDEDIEKLGDDTVALKDISNTLGSVIAPISLMEEDLDKASKIIGSLVNDEYYMITNSLFIETINKAIVAHQNWLQTLNKMVIDREVTALQVNEQKCGFGHFYYSMKPKNEKVLAIWNDIDEKHKIFHSYGKDIISRLKYNINDNSVKEIYSKAEKLSVDLINDFKKVINLAEELDSSNSNVYNN</sequence>
<evidence type="ECO:0000313" key="7">
    <source>
        <dbReference type="EMBL" id="NFN36807.1"/>
    </source>
</evidence>
<evidence type="ECO:0000256" key="1">
    <source>
        <dbReference type="ARBA" id="ARBA00023224"/>
    </source>
</evidence>
<dbReference type="Proteomes" id="UP000476820">
    <property type="component" value="Unassembled WGS sequence"/>
</dbReference>
<evidence type="ECO:0000313" key="8">
    <source>
        <dbReference type="Proteomes" id="UP000473681"/>
    </source>
</evidence>
<dbReference type="PRINTS" id="PR00260">
    <property type="entry name" value="CHEMTRNSDUCR"/>
</dbReference>
<comment type="similarity">
    <text evidence="2">Belongs to the methyl-accepting chemotaxis (MCP) protein family.</text>
</comment>